<accession>A0A9Q0XR83</accession>
<feature type="non-terminal residue" evidence="1">
    <location>
        <position position="1"/>
    </location>
</feature>
<evidence type="ECO:0000313" key="2">
    <source>
        <dbReference type="Proteomes" id="UP001142489"/>
    </source>
</evidence>
<protein>
    <submittedName>
        <fullName evidence="1">Uncharacterized protein</fullName>
    </submittedName>
</protein>
<gene>
    <name evidence="1" type="ORF">JRQ81_017906</name>
</gene>
<sequence length="208" mass="23276">KTRAQLLYGIPIWISALNSGIEKVQSTFLRRILGVPSCVGLAALYLEIGFERVETRVWIQPLKYWLRIHFQAEHLGYIYYLLSDSYISKWMRIIQGKIRSIGMPLDSILLLGQQQALHALSQRLHDIERQELSSMANRTCSPQAHGIIPVYRTPASYLSILGTPQACRACSPLCLTSGQVPGNPPTRTTLSCHMSSYTATSMRKSGGI</sequence>
<comment type="caution">
    <text evidence="1">The sequence shown here is derived from an EMBL/GenBank/DDBJ whole genome shotgun (WGS) entry which is preliminary data.</text>
</comment>
<keyword evidence="2" id="KW-1185">Reference proteome</keyword>
<dbReference type="Proteomes" id="UP001142489">
    <property type="component" value="Unassembled WGS sequence"/>
</dbReference>
<dbReference type="EMBL" id="JAPFRF010000008">
    <property type="protein sequence ID" value="KAJ7324886.1"/>
    <property type="molecule type" value="Genomic_DNA"/>
</dbReference>
<dbReference type="AlphaFoldDB" id="A0A9Q0XR83"/>
<organism evidence="1 2">
    <name type="scientific">Phrynocephalus forsythii</name>
    <dbReference type="NCBI Taxonomy" id="171643"/>
    <lineage>
        <taxon>Eukaryota</taxon>
        <taxon>Metazoa</taxon>
        <taxon>Chordata</taxon>
        <taxon>Craniata</taxon>
        <taxon>Vertebrata</taxon>
        <taxon>Euteleostomi</taxon>
        <taxon>Lepidosauria</taxon>
        <taxon>Squamata</taxon>
        <taxon>Bifurcata</taxon>
        <taxon>Unidentata</taxon>
        <taxon>Episquamata</taxon>
        <taxon>Toxicofera</taxon>
        <taxon>Iguania</taxon>
        <taxon>Acrodonta</taxon>
        <taxon>Agamidae</taxon>
        <taxon>Agaminae</taxon>
        <taxon>Phrynocephalus</taxon>
    </lineage>
</organism>
<proteinExistence type="predicted"/>
<reference evidence="1" key="1">
    <citation type="journal article" date="2023" name="DNA Res.">
        <title>Chromosome-level genome assembly of Phrynocephalus forsythii using third-generation DNA sequencing and Hi-C analysis.</title>
        <authorList>
            <person name="Qi Y."/>
            <person name="Zhao W."/>
            <person name="Zhao Y."/>
            <person name="Niu C."/>
            <person name="Cao S."/>
            <person name="Zhang Y."/>
        </authorList>
    </citation>
    <scope>NUCLEOTIDE SEQUENCE</scope>
    <source>
        <tissue evidence="1">Muscle</tissue>
    </source>
</reference>
<evidence type="ECO:0000313" key="1">
    <source>
        <dbReference type="EMBL" id="KAJ7324886.1"/>
    </source>
</evidence>
<name>A0A9Q0XR83_9SAUR</name>